<feature type="modified residue" description="Pyruvic acid (Ser); by autocatalysis" evidence="8">
    <location>
        <position position="64"/>
    </location>
</feature>
<keyword evidence="4 8" id="KW-0865">Zymogen</keyword>
<accession>A0A0A7GF29</accession>
<comment type="subunit">
    <text evidence="8">Heterotetramer of two alpha and two beta chains arranged as a dimer of alpha/beta heterodimers.</text>
</comment>
<dbReference type="Gene3D" id="3.60.90.10">
    <property type="entry name" value="S-adenosylmethionine decarboxylase"/>
    <property type="match status" value="1"/>
</dbReference>
<dbReference type="PANTHER" id="PTHR33866">
    <property type="entry name" value="S-ADENOSYLMETHIONINE DECARBOXYLASE PROENZYME"/>
    <property type="match status" value="1"/>
</dbReference>
<feature type="active site" description="Proton acceptor; for processing activity" evidence="8">
    <location>
        <position position="69"/>
    </location>
</feature>
<dbReference type="InterPro" id="IPR016067">
    <property type="entry name" value="S-AdoMet_deCO2ase_core"/>
</dbReference>
<keyword evidence="5 8" id="KW-0456">Lyase</keyword>
<evidence type="ECO:0000313" key="10">
    <source>
        <dbReference type="Proteomes" id="UP000030624"/>
    </source>
</evidence>
<keyword evidence="3 8" id="KW-0620">Polyamine biosynthesis</keyword>
<organism evidence="9 10">
    <name type="scientific">Geoglobus acetivorans</name>
    <dbReference type="NCBI Taxonomy" id="565033"/>
    <lineage>
        <taxon>Archaea</taxon>
        <taxon>Methanobacteriati</taxon>
        <taxon>Methanobacteriota</taxon>
        <taxon>Archaeoglobi</taxon>
        <taxon>Archaeoglobales</taxon>
        <taxon>Archaeoglobaceae</taxon>
        <taxon>Geoglobus</taxon>
    </lineage>
</organism>
<keyword evidence="6 8" id="KW-0704">Schiff base</keyword>
<dbReference type="Pfam" id="PF02675">
    <property type="entry name" value="AdoMet_dc"/>
    <property type="match status" value="1"/>
</dbReference>
<evidence type="ECO:0000256" key="7">
    <source>
        <dbReference type="ARBA" id="ARBA00023317"/>
    </source>
</evidence>
<comment type="PTM">
    <text evidence="8">Is synthesized initially as an inactive proenzyme. Formation of the active enzyme involves a self-maturation process in which the active site pyruvoyl group is generated from an internal serine residue via an autocatalytic post-translational modification. Two non-identical subunits are generated from the proenzyme in this reaction, and the pyruvate is formed at the N-terminus of the alpha chain, which is derived from the carboxyl end of the proenzyme. The post-translation cleavage follows an unusual pathway, termed non-hydrolytic serinolysis, in which the side chain hydroxyl group of the serine supplies its oxygen atom to form the C-terminus of the beta chain, while the remainder of the serine residue undergoes an oxidative deamination to produce ammonia and the pyruvoyl group blocking the N-terminus of the alpha chain.</text>
</comment>
<evidence type="ECO:0000256" key="3">
    <source>
        <dbReference type="ARBA" id="ARBA00023115"/>
    </source>
</evidence>
<keyword evidence="8" id="KW-0949">S-adenosyl-L-methionine</keyword>
<evidence type="ECO:0000256" key="6">
    <source>
        <dbReference type="ARBA" id="ARBA00023270"/>
    </source>
</evidence>
<dbReference type="GO" id="GO:0005829">
    <property type="term" value="C:cytosol"/>
    <property type="evidence" value="ECO:0007669"/>
    <property type="project" value="TreeGrafter"/>
</dbReference>
<comment type="cofactor">
    <cofactor evidence="8">
        <name>pyruvate</name>
        <dbReference type="ChEBI" id="CHEBI:15361"/>
    </cofactor>
    <text evidence="8">Binds 1 pyruvoyl group covalently per subunit.</text>
</comment>
<dbReference type="GO" id="GO:0008295">
    <property type="term" value="P:spermidine biosynthetic process"/>
    <property type="evidence" value="ECO:0007669"/>
    <property type="project" value="UniProtKB-UniRule"/>
</dbReference>
<name>A0A0A7GF29_GEOAI</name>
<sequence length="114" mass="13029">MKMIVGKHIIAELYGVAEELISHEGRVRDIVESVVEEAGLTKISSHYKQFEPYGVTGVVLIAESHISIHTWPEHGLVNLDIFTCGDTRKTDKAFELFLEKFRPESYRHYVLDRG</sequence>
<dbReference type="Proteomes" id="UP000030624">
    <property type="component" value="Chromosome"/>
</dbReference>
<comment type="catalytic activity">
    <reaction evidence="8">
        <text>S-adenosyl-L-methionine + H(+) = S-adenosyl 3-(methylsulfanyl)propylamine + CO2</text>
        <dbReference type="Rhea" id="RHEA:15981"/>
        <dbReference type="ChEBI" id="CHEBI:15378"/>
        <dbReference type="ChEBI" id="CHEBI:16526"/>
        <dbReference type="ChEBI" id="CHEBI:57443"/>
        <dbReference type="ChEBI" id="CHEBI:59789"/>
        <dbReference type="EC" id="4.1.1.50"/>
    </reaction>
</comment>
<evidence type="ECO:0000313" key="9">
    <source>
        <dbReference type="EMBL" id="AIY90438.1"/>
    </source>
</evidence>
<dbReference type="PANTHER" id="PTHR33866:SF2">
    <property type="entry name" value="S-ADENOSYLMETHIONINE DECARBOXYLASE PROENZYME"/>
    <property type="match status" value="1"/>
</dbReference>
<keyword evidence="2 8" id="KW-0068">Autocatalytic cleavage</keyword>
<feature type="active site" description="Proton donor; for catalytic activity" evidence="8">
    <location>
        <position position="84"/>
    </location>
</feature>
<dbReference type="NCBIfam" id="TIGR03330">
    <property type="entry name" value="SAM_DCase_Bsu"/>
    <property type="match status" value="1"/>
</dbReference>
<dbReference type="InterPro" id="IPR017716">
    <property type="entry name" value="S-AdoMet_deCOase_pro-enz"/>
</dbReference>
<dbReference type="STRING" id="565033.GACE_1397"/>
<dbReference type="GO" id="GO:0004014">
    <property type="term" value="F:adenosylmethionine decarboxylase activity"/>
    <property type="evidence" value="ECO:0007669"/>
    <property type="project" value="UniProtKB-UniRule"/>
</dbReference>
<feature type="chain" id="PRO_5023460995" description="S-adenosylmethionine decarboxylase alpha chain" evidence="8">
    <location>
        <begin position="64"/>
        <end position="114"/>
    </location>
</feature>
<gene>
    <name evidence="8" type="primary">speH</name>
    <name evidence="9" type="ORF">GACE_1397</name>
</gene>
<dbReference type="eggNOG" id="arCOG00279">
    <property type="taxonomic scope" value="Archaea"/>
</dbReference>
<evidence type="ECO:0000256" key="5">
    <source>
        <dbReference type="ARBA" id="ARBA00023239"/>
    </source>
</evidence>
<feature type="chain" id="PRO_5023460996" description="S-adenosylmethionine decarboxylase beta chain" evidence="8">
    <location>
        <begin position="1"/>
        <end position="63"/>
    </location>
</feature>
<dbReference type="SUPFAM" id="SSF56276">
    <property type="entry name" value="S-adenosylmethionine decarboxylase"/>
    <property type="match status" value="1"/>
</dbReference>
<dbReference type="EMBL" id="CP009552">
    <property type="protein sequence ID" value="AIY90438.1"/>
    <property type="molecule type" value="Genomic_DNA"/>
</dbReference>
<evidence type="ECO:0000256" key="8">
    <source>
        <dbReference type="HAMAP-Rule" id="MF_00464"/>
    </source>
</evidence>
<evidence type="ECO:0000256" key="4">
    <source>
        <dbReference type="ARBA" id="ARBA00023145"/>
    </source>
</evidence>
<keyword evidence="8" id="KW-0745">Spermidine biosynthesis</keyword>
<comment type="pathway">
    <text evidence="8">Amine and polyamine biosynthesis; S-adenosylmethioninamine biosynthesis; S-adenosylmethioninamine from S-adenosyl-L-methionine: step 1/1.</text>
</comment>
<dbReference type="EC" id="4.1.1.50" evidence="8"/>
<dbReference type="UniPathway" id="UPA00331">
    <property type="reaction ID" value="UER00451"/>
</dbReference>
<keyword evidence="1 8" id="KW-0210">Decarboxylase</keyword>
<keyword evidence="7 8" id="KW-0670">Pyruvate</keyword>
<dbReference type="HAMAP" id="MF_00464">
    <property type="entry name" value="AdoMetDC_1"/>
    <property type="match status" value="1"/>
</dbReference>
<protein>
    <recommendedName>
        <fullName evidence="8">S-adenosylmethionine decarboxylase proenzyme</fullName>
        <shortName evidence="8">AdoMetDC</shortName>
        <shortName evidence="8">SAMDC</shortName>
        <ecNumber evidence="8">4.1.1.50</ecNumber>
    </recommendedName>
    <component>
        <recommendedName>
            <fullName evidence="8">S-adenosylmethionine decarboxylase beta chain</fullName>
        </recommendedName>
    </component>
    <component>
        <recommendedName>
            <fullName evidence="8">S-adenosylmethionine decarboxylase alpha chain</fullName>
        </recommendedName>
    </component>
</protein>
<dbReference type="InterPro" id="IPR003826">
    <property type="entry name" value="AdoMetDC_fam_prok"/>
</dbReference>
<dbReference type="AlphaFoldDB" id="A0A0A7GF29"/>
<dbReference type="KEGG" id="gac:GACE_1397"/>
<reference evidence="9 10" key="1">
    <citation type="journal article" date="2015" name="Appl. Environ. Microbiol.">
        <title>The Geoglobus acetivorans genome: Fe(III) reduction, acetate utilization, autotrophic growth, and degradation of aromatic compounds in a hyperthermophilic archaeon.</title>
        <authorList>
            <person name="Mardanov A.V."/>
            <person name="Slododkina G.B."/>
            <person name="Slobodkin A.I."/>
            <person name="Beletsky A.V."/>
            <person name="Gavrilov S.N."/>
            <person name="Kublanov I.V."/>
            <person name="Bonch-Osmolovskaya E.A."/>
            <person name="Skryabin K.G."/>
            <person name="Ravin N.V."/>
        </authorList>
    </citation>
    <scope>NUCLEOTIDE SEQUENCE [LARGE SCALE GENOMIC DNA]</scope>
    <source>
        <strain evidence="9 10">SBH6</strain>
    </source>
</reference>
<comment type="function">
    <text evidence="8">Catalyzes the decarboxylation of S-adenosylmethionine to S-adenosylmethioninamine (dcAdoMet), the propylamine donor required for the synthesis of the polyamines spermine and spermidine from the diamine putrescine.</text>
</comment>
<proteinExistence type="inferred from homology"/>
<evidence type="ECO:0000256" key="1">
    <source>
        <dbReference type="ARBA" id="ARBA00022793"/>
    </source>
</evidence>
<feature type="active site" description="Schiff-base intermediate with substrate; via pyruvic acid" evidence="8">
    <location>
        <position position="64"/>
    </location>
</feature>
<dbReference type="HOGENOM" id="CLU_125470_2_3_2"/>
<evidence type="ECO:0000256" key="2">
    <source>
        <dbReference type="ARBA" id="ARBA00022813"/>
    </source>
</evidence>
<feature type="site" description="Cleavage (non-hydrolytic); by autolysis" evidence="8">
    <location>
        <begin position="63"/>
        <end position="64"/>
    </location>
</feature>
<comment type="similarity">
    <text evidence="8">Belongs to the prokaryotic AdoMetDC family. Type 1 subfamily.</text>
</comment>